<feature type="non-terminal residue" evidence="4">
    <location>
        <position position="1"/>
    </location>
</feature>
<dbReference type="InterPro" id="IPR052016">
    <property type="entry name" value="Bact_Sigma-Reg"/>
</dbReference>
<organism evidence="4 5">
    <name type="scientific">Catenulispora pinistramenti</name>
    <dbReference type="NCBI Taxonomy" id="2705254"/>
    <lineage>
        <taxon>Bacteria</taxon>
        <taxon>Bacillati</taxon>
        <taxon>Actinomycetota</taxon>
        <taxon>Actinomycetes</taxon>
        <taxon>Catenulisporales</taxon>
        <taxon>Catenulisporaceae</taxon>
        <taxon>Catenulispora</taxon>
    </lineage>
</organism>
<feature type="domain" description="PPM-type phosphatase" evidence="3">
    <location>
        <begin position="9"/>
        <end position="102"/>
    </location>
</feature>
<evidence type="ECO:0000313" key="4">
    <source>
        <dbReference type="EMBL" id="MBS2550720.1"/>
    </source>
</evidence>
<evidence type="ECO:0000313" key="5">
    <source>
        <dbReference type="Proteomes" id="UP000730482"/>
    </source>
</evidence>
<dbReference type="EMBL" id="JAAFYZ010000112">
    <property type="protein sequence ID" value="MBS2550720.1"/>
    <property type="molecule type" value="Genomic_DNA"/>
</dbReference>
<keyword evidence="5" id="KW-1185">Reference proteome</keyword>
<comment type="caution">
    <text evidence="4">The sequence shown here is derived from an EMBL/GenBank/DDBJ whole genome shotgun (WGS) entry which is preliminary data.</text>
</comment>
<dbReference type="RefSeq" id="WP_212014096.1">
    <property type="nucleotide sequence ID" value="NZ_JAAFYZ010000112.1"/>
</dbReference>
<dbReference type="InterPro" id="IPR036457">
    <property type="entry name" value="PPM-type-like_dom_sf"/>
</dbReference>
<dbReference type="InterPro" id="IPR001932">
    <property type="entry name" value="PPM-type_phosphatase-like_dom"/>
</dbReference>
<evidence type="ECO:0000256" key="1">
    <source>
        <dbReference type="ARBA" id="ARBA00022801"/>
    </source>
</evidence>
<accession>A0ABS5KXI0</accession>
<keyword evidence="1" id="KW-0378">Hydrolase</keyword>
<gene>
    <name evidence="4" type="ORF">KGQ19_27995</name>
</gene>
<dbReference type="PANTHER" id="PTHR43156">
    <property type="entry name" value="STAGE II SPORULATION PROTEIN E-RELATED"/>
    <property type="match status" value="1"/>
</dbReference>
<sequence length="126" mass="13826">PLGLADFADGRDEVWETELAPDATLLLMTDGVTEARDRDGTFYDPIARLTGSISTAATAESASVAVVSSARPASLVRQLRRDIKRHTAGRPRDDMMIVAVSRAPEPTAHPDRRPRPRAQPVPKRWQ</sequence>
<feature type="region of interest" description="Disordered" evidence="2">
    <location>
        <begin position="84"/>
        <end position="126"/>
    </location>
</feature>
<name>A0ABS5KXI0_9ACTN</name>
<dbReference type="Gene3D" id="3.60.40.10">
    <property type="entry name" value="PPM-type phosphatase domain"/>
    <property type="match status" value="1"/>
</dbReference>
<protein>
    <submittedName>
        <fullName evidence="4">SpoIIE family protein phosphatase</fullName>
    </submittedName>
</protein>
<proteinExistence type="predicted"/>
<dbReference type="Pfam" id="PF07228">
    <property type="entry name" value="SpoIIE"/>
    <property type="match status" value="1"/>
</dbReference>
<dbReference type="PANTHER" id="PTHR43156:SF2">
    <property type="entry name" value="STAGE II SPORULATION PROTEIN E"/>
    <property type="match status" value="1"/>
</dbReference>
<evidence type="ECO:0000256" key="2">
    <source>
        <dbReference type="SAM" id="MobiDB-lite"/>
    </source>
</evidence>
<dbReference type="Proteomes" id="UP000730482">
    <property type="component" value="Unassembled WGS sequence"/>
</dbReference>
<reference evidence="4 5" key="1">
    <citation type="submission" date="2020-02" db="EMBL/GenBank/DDBJ databases">
        <title>Acidophilic actinobacteria isolated from forest soil.</title>
        <authorList>
            <person name="Golinska P."/>
        </authorList>
    </citation>
    <scope>NUCLEOTIDE SEQUENCE [LARGE SCALE GENOMIC DNA]</scope>
    <source>
        <strain evidence="4 5">NL8</strain>
    </source>
</reference>
<evidence type="ECO:0000259" key="3">
    <source>
        <dbReference type="Pfam" id="PF07228"/>
    </source>
</evidence>